<sequence length="87" mass="10392">MEVMEVINEIETNNNPFQDGLDYYMDCIVNVNNVRTRCEQVSIVQCDLDDYSRNGIQILLELRRGEWITWIFLDEVESLEVKEFQKK</sequence>
<accession>A0A8T3VWS1</accession>
<protein>
    <submittedName>
        <fullName evidence="1">Uncharacterized protein</fullName>
    </submittedName>
</protein>
<dbReference type="Proteomes" id="UP000732619">
    <property type="component" value="Unassembled WGS sequence"/>
</dbReference>
<dbReference type="EMBL" id="SUTG01000016">
    <property type="protein sequence ID" value="MBE6512406.1"/>
    <property type="molecule type" value="Genomic_DNA"/>
</dbReference>
<comment type="caution">
    <text evidence="1">The sequence shown here is derived from an EMBL/GenBank/DDBJ whole genome shotgun (WGS) entry which is preliminary data.</text>
</comment>
<evidence type="ECO:0000313" key="1">
    <source>
        <dbReference type="EMBL" id="MBE6512406.1"/>
    </source>
</evidence>
<proteinExistence type="predicted"/>
<evidence type="ECO:0000313" key="2">
    <source>
        <dbReference type="Proteomes" id="UP000732619"/>
    </source>
</evidence>
<dbReference type="AlphaFoldDB" id="A0A8T3VWS1"/>
<gene>
    <name evidence="1" type="ORF">E7Z75_04595</name>
</gene>
<reference evidence="1" key="1">
    <citation type="submission" date="2019-04" db="EMBL/GenBank/DDBJ databases">
        <title>Evolution of Biomass-Degrading Anaerobic Consortia Revealed by Metagenomics.</title>
        <authorList>
            <person name="Peng X."/>
        </authorList>
    </citation>
    <scope>NUCLEOTIDE SEQUENCE</scope>
    <source>
        <strain evidence="1">SIG14</strain>
    </source>
</reference>
<organism evidence="1 2">
    <name type="scientific">Methanobrevibacter olleyae</name>
    <dbReference type="NCBI Taxonomy" id="294671"/>
    <lineage>
        <taxon>Archaea</taxon>
        <taxon>Methanobacteriati</taxon>
        <taxon>Methanobacteriota</taxon>
        <taxon>Methanomada group</taxon>
        <taxon>Methanobacteria</taxon>
        <taxon>Methanobacteriales</taxon>
        <taxon>Methanobacteriaceae</taxon>
        <taxon>Methanobrevibacter</taxon>
    </lineage>
</organism>
<name>A0A8T3VWS1_METOL</name>